<evidence type="ECO:0000313" key="13">
    <source>
        <dbReference type="EMBL" id="RAL47036.1"/>
    </source>
</evidence>
<dbReference type="PANTHER" id="PTHR24326">
    <property type="entry name" value="HOMEOBOX-LEUCINE ZIPPER PROTEIN"/>
    <property type="match status" value="1"/>
</dbReference>
<name>A0A328DNH8_9ASTE</name>
<dbReference type="PROSITE" id="PS00027">
    <property type="entry name" value="HOMEOBOX_1"/>
    <property type="match status" value="1"/>
</dbReference>
<dbReference type="AlphaFoldDB" id="A0A328DNH8"/>
<feature type="DNA-binding region" description="Homeobox" evidence="8">
    <location>
        <begin position="64"/>
        <end position="123"/>
    </location>
</feature>
<dbReference type="InterPro" id="IPR045224">
    <property type="entry name" value="HDZip_class_I_plant"/>
</dbReference>
<dbReference type="SUPFAM" id="SSF46689">
    <property type="entry name" value="Homeodomain-like"/>
    <property type="match status" value="1"/>
</dbReference>
<dbReference type="Gene3D" id="1.10.10.60">
    <property type="entry name" value="Homeodomain-like"/>
    <property type="match status" value="1"/>
</dbReference>
<organism evidence="13 14">
    <name type="scientific">Cuscuta australis</name>
    <dbReference type="NCBI Taxonomy" id="267555"/>
    <lineage>
        <taxon>Eukaryota</taxon>
        <taxon>Viridiplantae</taxon>
        <taxon>Streptophyta</taxon>
        <taxon>Embryophyta</taxon>
        <taxon>Tracheophyta</taxon>
        <taxon>Spermatophyta</taxon>
        <taxon>Magnoliopsida</taxon>
        <taxon>eudicotyledons</taxon>
        <taxon>Gunneridae</taxon>
        <taxon>Pentapetalae</taxon>
        <taxon>asterids</taxon>
        <taxon>lamiids</taxon>
        <taxon>Solanales</taxon>
        <taxon>Convolvulaceae</taxon>
        <taxon>Cuscuteae</taxon>
        <taxon>Cuscuta</taxon>
        <taxon>Cuscuta subgen. Grammica</taxon>
        <taxon>Cuscuta sect. Cleistogrammica</taxon>
    </lineage>
</organism>
<dbReference type="InterPro" id="IPR017970">
    <property type="entry name" value="Homeobox_CS"/>
</dbReference>
<dbReference type="InterPro" id="IPR009057">
    <property type="entry name" value="Homeodomain-like_sf"/>
</dbReference>
<evidence type="ECO:0000256" key="5">
    <source>
        <dbReference type="ARBA" id="ARBA00023163"/>
    </source>
</evidence>
<evidence type="ECO:0000256" key="10">
    <source>
        <dbReference type="RuleBase" id="RU369038"/>
    </source>
</evidence>
<evidence type="ECO:0000256" key="2">
    <source>
        <dbReference type="ARBA" id="ARBA00023015"/>
    </source>
</evidence>
<evidence type="ECO:0000256" key="4">
    <source>
        <dbReference type="ARBA" id="ARBA00023155"/>
    </source>
</evidence>
<proteinExistence type="inferred from homology"/>
<keyword evidence="5 10" id="KW-0804">Transcription</keyword>
<dbReference type="GO" id="GO:0045893">
    <property type="term" value="P:positive regulation of DNA-templated transcription"/>
    <property type="evidence" value="ECO:0007669"/>
    <property type="project" value="TreeGrafter"/>
</dbReference>
<comment type="function">
    <text evidence="10">Transcription factor.</text>
</comment>
<accession>A0A328DNH8</accession>
<dbReference type="PANTHER" id="PTHR24326:SF547">
    <property type="entry name" value="HOMEOBOX-LEUCINE ZIPPER PROTEIN ATHB-6"/>
    <property type="match status" value="1"/>
</dbReference>
<sequence length="273" mass="30967">MKRFGFCDSSPVPLLFLHQPQPQSQSQSQSQSEGEMMVYGGSGCQAMLEGVEEEEDMAAGAAERWGKKRRLRAEQVGALERVFEEENRLEPERKVKIAGELGLEPRQVAIWFQNRRARFKTKQLERDFNLLKSDYDSLHLRFNKLQQQRDALLSQLKGLKEKLLVMEEKGRGGGGGGSPESDSSGGGGSNSELVLDYSGFNLQQPFMAEARSSAIYVHQQQPEYVKMEEAEQQMVGGGEECCNNNNNNMFSLDDDHPPNLYWYCPTADYYRYQ</sequence>
<evidence type="ECO:0000256" key="3">
    <source>
        <dbReference type="ARBA" id="ARBA00023125"/>
    </source>
</evidence>
<evidence type="ECO:0000256" key="1">
    <source>
        <dbReference type="ARBA" id="ARBA00004123"/>
    </source>
</evidence>
<evidence type="ECO:0000256" key="6">
    <source>
        <dbReference type="ARBA" id="ARBA00023242"/>
    </source>
</evidence>
<keyword evidence="14" id="KW-1185">Reference proteome</keyword>
<dbReference type="GO" id="GO:0000981">
    <property type="term" value="F:DNA-binding transcription factor activity, RNA polymerase II-specific"/>
    <property type="evidence" value="ECO:0007669"/>
    <property type="project" value="UniProtKB-UniRule"/>
</dbReference>
<feature type="region of interest" description="Disordered" evidence="11">
    <location>
        <begin position="168"/>
        <end position="190"/>
    </location>
</feature>
<reference evidence="13 14" key="1">
    <citation type="submission" date="2018-06" db="EMBL/GenBank/DDBJ databases">
        <title>The Genome of Cuscuta australis (Dodder) Provides Insight into the Evolution of Plant Parasitism.</title>
        <authorList>
            <person name="Liu H."/>
        </authorList>
    </citation>
    <scope>NUCLEOTIDE SEQUENCE [LARGE SCALE GENOMIC DNA]</scope>
    <source>
        <strain evidence="14">cv. Yunnan</strain>
        <tissue evidence="13">Vines</tissue>
    </source>
</reference>
<comment type="subcellular location">
    <subcellularLocation>
        <location evidence="1 8 9">Nucleus</location>
    </subcellularLocation>
</comment>
<comment type="similarity">
    <text evidence="7 10">Belongs to the HD-ZIP homeobox family. Class I subfamily.</text>
</comment>
<evidence type="ECO:0000256" key="11">
    <source>
        <dbReference type="SAM" id="MobiDB-lite"/>
    </source>
</evidence>
<keyword evidence="4 8" id="KW-0371">Homeobox</keyword>
<evidence type="ECO:0000313" key="14">
    <source>
        <dbReference type="Proteomes" id="UP000249390"/>
    </source>
</evidence>
<dbReference type="InterPro" id="IPR000047">
    <property type="entry name" value="HTH_motif"/>
</dbReference>
<dbReference type="EMBL" id="NQVE01000119">
    <property type="protein sequence ID" value="RAL47036.1"/>
    <property type="molecule type" value="Genomic_DNA"/>
</dbReference>
<keyword evidence="3 8" id="KW-0238">DNA-binding</keyword>
<keyword evidence="6 8" id="KW-0539">Nucleus</keyword>
<dbReference type="PRINTS" id="PR00031">
    <property type="entry name" value="HTHREPRESSR"/>
</dbReference>
<keyword evidence="2 10" id="KW-0805">Transcription regulation</keyword>
<dbReference type="InterPro" id="IPR001356">
    <property type="entry name" value="HD"/>
</dbReference>
<feature type="domain" description="Homeobox" evidence="12">
    <location>
        <begin position="62"/>
        <end position="122"/>
    </location>
</feature>
<evidence type="ECO:0000256" key="9">
    <source>
        <dbReference type="RuleBase" id="RU000682"/>
    </source>
</evidence>
<dbReference type="Proteomes" id="UP000249390">
    <property type="component" value="Unassembled WGS sequence"/>
</dbReference>
<comment type="caution">
    <text evidence="13">The sequence shown here is derived from an EMBL/GenBank/DDBJ whole genome shotgun (WGS) entry which is preliminary data.</text>
</comment>
<feature type="compositionally biased region" description="Gly residues" evidence="11">
    <location>
        <begin position="172"/>
        <end position="189"/>
    </location>
</feature>
<dbReference type="GO" id="GO:0000976">
    <property type="term" value="F:transcription cis-regulatory region binding"/>
    <property type="evidence" value="ECO:0007669"/>
    <property type="project" value="UniProtKB-ARBA"/>
</dbReference>
<dbReference type="PROSITE" id="PS50071">
    <property type="entry name" value="HOMEOBOX_2"/>
    <property type="match status" value="1"/>
</dbReference>
<dbReference type="InterPro" id="IPR003106">
    <property type="entry name" value="Leu_zip_homeo"/>
</dbReference>
<dbReference type="SMART" id="SM00389">
    <property type="entry name" value="HOX"/>
    <property type="match status" value="1"/>
</dbReference>
<evidence type="ECO:0000259" key="12">
    <source>
        <dbReference type="PROSITE" id="PS50071"/>
    </source>
</evidence>
<dbReference type="CDD" id="cd00086">
    <property type="entry name" value="homeodomain"/>
    <property type="match status" value="1"/>
</dbReference>
<evidence type="ECO:0000256" key="8">
    <source>
        <dbReference type="PROSITE-ProRule" id="PRU00108"/>
    </source>
</evidence>
<dbReference type="Pfam" id="PF00046">
    <property type="entry name" value="Homeodomain"/>
    <property type="match status" value="1"/>
</dbReference>
<dbReference type="GO" id="GO:0005634">
    <property type="term" value="C:nucleus"/>
    <property type="evidence" value="ECO:0007669"/>
    <property type="project" value="UniProtKB-SubCell"/>
</dbReference>
<protein>
    <recommendedName>
        <fullName evidence="10">Homeobox-leucine zipper protein</fullName>
    </recommendedName>
    <alternativeName>
        <fullName evidence="10">HD-ZIP protein</fullName>
    </alternativeName>
    <alternativeName>
        <fullName evidence="10">Homeodomain transcription factor</fullName>
    </alternativeName>
</protein>
<dbReference type="FunFam" id="1.10.10.60:FF:000144">
    <property type="entry name" value="homeobox-leucine zipper protein ATHB-6-like"/>
    <property type="match status" value="1"/>
</dbReference>
<gene>
    <name evidence="13" type="ORF">DM860_017077</name>
</gene>
<evidence type="ECO:0000256" key="7">
    <source>
        <dbReference type="ARBA" id="ARBA00025748"/>
    </source>
</evidence>
<dbReference type="Pfam" id="PF02183">
    <property type="entry name" value="HALZ"/>
    <property type="match status" value="1"/>
</dbReference>